<evidence type="ECO:0000259" key="3">
    <source>
        <dbReference type="Pfam" id="PF23598"/>
    </source>
</evidence>
<name>A0A200PUS2_MACCD</name>
<dbReference type="InParanoid" id="A0A200PUS2"/>
<sequence>MAKRGGMKAEKRNLVHLCIEAASESTETVEIWRRQRRTLEKMPPELAEALLRRLLRRRLVSPSLLEVFQHCIEEIDLKHENCVDAEWMAYLGAFRCLRSLNIADCRAINNSALWAITGMDTLKELDLSRCVKVTDVGIKHLLSIPNLEKLSVSETGVTGDGVSWLSSLKKLSKLDLGGIPVTDMALRSLQVLTKLEYLDLWGSKISNKVAAVLKKFPNLSFLNLAWTDVTTLPTLPSLTYLNMSNCTINSISGGDCGVKAPLKQLRVPGATFIDVHEVFSYIEASQLSFLDLSNSSLHNFQFLAHMDSLTHLNVSFSKIKDESIELIAHVGANLRNLNLSNTKVSSLGIGSLAGMVPNLEILSLSHTLVDDVALSYISTMPALRVLDLSNTNIKGFTYQIGHEQDEAFSLTALQSLNHLERLDLEGTHVKDEALQPLSGLQQLNTLSLKSDFITDMSLHAFSSLPKLRYLGIRGAVLTNAGLYLFNPPPMLETLDLRGCWLLTEDTISLFHENHPRIKVRHEFAQICSISENKCDRSSPQQGTPRTSQLKPKGKASSAPSVFRKEGFVDERLKYRREELLELRSAPLSLVSPHDCGVVLPKTLIE</sequence>
<accession>A0A200PUS2</accession>
<evidence type="ECO:0000256" key="1">
    <source>
        <dbReference type="ARBA" id="ARBA00022737"/>
    </source>
</evidence>
<dbReference type="Proteomes" id="UP000195402">
    <property type="component" value="Unassembled WGS sequence"/>
</dbReference>
<protein>
    <submittedName>
        <fullName evidence="4">Leucine-rich repeat</fullName>
    </submittedName>
</protein>
<dbReference type="Pfam" id="PF23598">
    <property type="entry name" value="LRR_14"/>
    <property type="match status" value="1"/>
</dbReference>
<dbReference type="InterPro" id="IPR051341">
    <property type="entry name" value="Zyg-11_UBL_adapter"/>
</dbReference>
<evidence type="ECO:0000313" key="4">
    <source>
        <dbReference type="EMBL" id="OVA01954.1"/>
    </source>
</evidence>
<dbReference type="SUPFAM" id="SSF52047">
    <property type="entry name" value="RNI-like"/>
    <property type="match status" value="1"/>
</dbReference>
<gene>
    <name evidence="4" type="ORF">BVC80_9079g96</name>
</gene>
<evidence type="ECO:0000313" key="5">
    <source>
        <dbReference type="Proteomes" id="UP000195402"/>
    </source>
</evidence>
<dbReference type="SMART" id="SM00367">
    <property type="entry name" value="LRR_CC"/>
    <property type="match status" value="8"/>
</dbReference>
<comment type="caution">
    <text evidence="4">The sequence shown here is derived from an EMBL/GenBank/DDBJ whole genome shotgun (WGS) entry which is preliminary data.</text>
</comment>
<dbReference type="InterPro" id="IPR055414">
    <property type="entry name" value="LRR_R13L4/SHOC2-like"/>
</dbReference>
<dbReference type="EMBL" id="MVGT01004035">
    <property type="protein sequence ID" value="OVA01954.1"/>
    <property type="molecule type" value="Genomic_DNA"/>
</dbReference>
<organism evidence="4 5">
    <name type="scientific">Macleaya cordata</name>
    <name type="common">Five-seeded plume-poppy</name>
    <name type="synonym">Bocconia cordata</name>
    <dbReference type="NCBI Taxonomy" id="56857"/>
    <lineage>
        <taxon>Eukaryota</taxon>
        <taxon>Viridiplantae</taxon>
        <taxon>Streptophyta</taxon>
        <taxon>Embryophyta</taxon>
        <taxon>Tracheophyta</taxon>
        <taxon>Spermatophyta</taxon>
        <taxon>Magnoliopsida</taxon>
        <taxon>Ranunculales</taxon>
        <taxon>Papaveraceae</taxon>
        <taxon>Papaveroideae</taxon>
        <taxon>Macleaya</taxon>
    </lineage>
</organism>
<dbReference type="Gene3D" id="3.80.10.10">
    <property type="entry name" value="Ribonuclease Inhibitor"/>
    <property type="match status" value="4"/>
</dbReference>
<dbReference type="InterPro" id="IPR001611">
    <property type="entry name" value="Leu-rich_rpt"/>
</dbReference>
<proteinExistence type="predicted"/>
<dbReference type="InterPro" id="IPR032675">
    <property type="entry name" value="LRR_dom_sf"/>
</dbReference>
<reference evidence="4 5" key="1">
    <citation type="journal article" date="2017" name="Mol. Plant">
        <title>The Genome of Medicinal Plant Macleaya cordata Provides New Insights into Benzylisoquinoline Alkaloids Metabolism.</title>
        <authorList>
            <person name="Liu X."/>
            <person name="Liu Y."/>
            <person name="Huang P."/>
            <person name="Ma Y."/>
            <person name="Qing Z."/>
            <person name="Tang Q."/>
            <person name="Cao H."/>
            <person name="Cheng P."/>
            <person name="Zheng Y."/>
            <person name="Yuan Z."/>
            <person name="Zhou Y."/>
            <person name="Liu J."/>
            <person name="Tang Z."/>
            <person name="Zhuo Y."/>
            <person name="Zhang Y."/>
            <person name="Yu L."/>
            <person name="Huang J."/>
            <person name="Yang P."/>
            <person name="Peng Q."/>
            <person name="Zhang J."/>
            <person name="Jiang W."/>
            <person name="Zhang Z."/>
            <person name="Lin K."/>
            <person name="Ro D.K."/>
            <person name="Chen X."/>
            <person name="Xiong X."/>
            <person name="Shang Y."/>
            <person name="Huang S."/>
            <person name="Zeng J."/>
        </authorList>
    </citation>
    <scope>NUCLEOTIDE SEQUENCE [LARGE SCALE GENOMIC DNA]</scope>
    <source>
        <strain evidence="5">cv. BLH2017</strain>
        <tissue evidence="4">Root</tissue>
    </source>
</reference>
<dbReference type="AlphaFoldDB" id="A0A200PUS2"/>
<dbReference type="STRING" id="56857.A0A200PUS2"/>
<feature type="compositionally biased region" description="Polar residues" evidence="2">
    <location>
        <begin position="533"/>
        <end position="549"/>
    </location>
</feature>
<keyword evidence="5" id="KW-1185">Reference proteome</keyword>
<dbReference type="OMA" id="ADCHRIT"/>
<feature type="domain" description="Disease resistance R13L4/SHOC-2-like LRR" evidence="3">
    <location>
        <begin position="88"/>
        <end position="365"/>
    </location>
</feature>
<dbReference type="PANTHER" id="PTHR12904">
    <property type="match status" value="1"/>
</dbReference>
<keyword evidence="1" id="KW-0677">Repeat</keyword>
<feature type="region of interest" description="Disordered" evidence="2">
    <location>
        <begin position="533"/>
        <end position="558"/>
    </location>
</feature>
<dbReference type="InterPro" id="IPR006553">
    <property type="entry name" value="Leu-rich_rpt_Cys-con_subtyp"/>
</dbReference>
<dbReference type="OrthoDB" id="550575at2759"/>
<evidence type="ECO:0000256" key="2">
    <source>
        <dbReference type="SAM" id="MobiDB-lite"/>
    </source>
</evidence>
<dbReference type="PANTHER" id="PTHR12904:SF23">
    <property type="entry name" value="PROTEIN ZER-1 HOMOLOG"/>
    <property type="match status" value="1"/>
</dbReference>
<dbReference type="Pfam" id="PF13855">
    <property type="entry name" value="LRR_8"/>
    <property type="match status" value="1"/>
</dbReference>